<organism evidence="2 3">
    <name type="scientific">Calocera cornea HHB12733</name>
    <dbReference type="NCBI Taxonomy" id="1353952"/>
    <lineage>
        <taxon>Eukaryota</taxon>
        <taxon>Fungi</taxon>
        <taxon>Dikarya</taxon>
        <taxon>Basidiomycota</taxon>
        <taxon>Agaricomycotina</taxon>
        <taxon>Dacrymycetes</taxon>
        <taxon>Dacrymycetales</taxon>
        <taxon>Dacrymycetaceae</taxon>
        <taxon>Calocera</taxon>
    </lineage>
</organism>
<evidence type="ECO:0000313" key="2">
    <source>
        <dbReference type="EMBL" id="KZT50038.1"/>
    </source>
</evidence>
<feature type="region of interest" description="Disordered" evidence="1">
    <location>
        <begin position="545"/>
        <end position="592"/>
    </location>
</feature>
<dbReference type="Proteomes" id="UP000076842">
    <property type="component" value="Unassembled WGS sequence"/>
</dbReference>
<dbReference type="AlphaFoldDB" id="A0A165C096"/>
<gene>
    <name evidence="2" type="ORF">CALCODRAFT_538839</name>
</gene>
<reference evidence="2 3" key="1">
    <citation type="journal article" date="2016" name="Mol. Biol. Evol.">
        <title>Comparative Genomics of Early-Diverging Mushroom-Forming Fungi Provides Insights into the Origins of Lignocellulose Decay Capabilities.</title>
        <authorList>
            <person name="Nagy L.G."/>
            <person name="Riley R."/>
            <person name="Tritt A."/>
            <person name="Adam C."/>
            <person name="Daum C."/>
            <person name="Floudas D."/>
            <person name="Sun H."/>
            <person name="Yadav J.S."/>
            <person name="Pangilinan J."/>
            <person name="Larsson K.H."/>
            <person name="Matsuura K."/>
            <person name="Barry K."/>
            <person name="Labutti K."/>
            <person name="Kuo R."/>
            <person name="Ohm R.A."/>
            <person name="Bhattacharya S.S."/>
            <person name="Shirouzu T."/>
            <person name="Yoshinaga Y."/>
            <person name="Martin F.M."/>
            <person name="Grigoriev I.V."/>
            <person name="Hibbett D.S."/>
        </authorList>
    </citation>
    <scope>NUCLEOTIDE SEQUENCE [LARGE SCALE GENOMIC DNA]</scope>
    <source>
        <strain evidence="2 3">HHB12733</strain>
    </source>
</reference>
<dbReference type="EMBL" id="KV424264">
    <property type="protein sequence ID" value="KZT50038.1"/>
    <property type="molecule type" value="Genomic_DNA"/>
</dbReference>
<name>A0A165C096_9BASI</name>
<evidence type="ECO:0000313" key="3">
    <source>
        <dbReference type="Proteomes" id="UP000076842"/>
    </source>
</evidence>
<accession>A0A165C096</accession>
<dbReference type="InParanoid" id="A0A165C096"/>
<protein>
    <submittedName>
        <fullName evidence="2">Uncharacterized protein</fullName>
    </submittedName>
</protein>
<feature type="compositionally biased region" description="Polar residues" evidence="1">
    <location>
        <begin position="574"/>
        <end position="586"/>
    </location>
</feature>
<proteinExistence type="predicted"/>
<feature type="non-terminal residue" evidence="2">
    <location>
        <position position="592"/>
    </location>
</feature>
<sequence>MSSDPDLHHTSVREPNVVLRLTDERYGKGFAADIHCRVLEQFGDFVEGTIDTLLQYHRLQRDHGIENPLMFRRAVMKRADILNPLIQFYYTLSLASCHPARLRDEIAEVLSGYGLLFSRNALLPFGGGEGLKVDLIPISYLRRFNWLAPQHDEIDPRPDDFADGDGNLRLWAEVGAAEVQVSVPWNDTLRLLFGQVGLGVLSQLGSPSELSGKREILRWLRANHDIWAILISTATKLQIGLWPALLQARFIQDAMFAAEASILHSIAHEETILNSTFTPCVVRTYVLGRFPTIFAMVPPAAQAHVNRQLWWRFEMEQNFDTGRAFAQRILDKYYGARLLETALVAPRWKRQPGILSVELYLLYICDPITSYLIQCLMAHLKPTTMMMHRITDLLHELLVLLDRNSLNLPIPVPFNLLPVDDIPLDLLVGCDSTQEVGRKARNTMDAAAWTRALRSIVTDRSRQYQKDPVQWIRWFCAAIVQTVLHIVYTVVPTRFEELAYLLSYPPLIPRRIREQCRDLYGNTSVHSYHALANFITSAAQSFTTLGKQDPREQTSSTGSNVGGAWRADVASHGRSGQATEESTSQHGDMMQG</sequence>
<keyword evidence="3" id="KW-1185">Reference proteome</keyword>
<evidence type="ECO:0000256" key="1">
    <source>
        <dbReference type="SAM" id="MobiDB-lite"/>
    </source>
</evidence>
<dbReference type="OrthoDB" id="3423823at2759"/>